<gene>
    <name evidence="2" type="ORF">Pmar_PMAR001029</name>
</gene>
<accession>C5KTC7</accession>
<sequence length="567" mass="60485">MFGETTVVEEGSFQPTKTRKQKLLDKRKRQMRAEGEAAAQVAENTSQRDDPPSKPEKEQHSTESTVHMSEPADPTIDATSSRDGGTPQDVHRPSHAAAASAPKVVLPTPCVGGGTKCSGKVHGPPSTPPRVHRSKPSLPVGEVWPNVWDNARIAPSYYRVPKKQVSAVTSKEVETPTTARDVDDEEKVVSDDSPKANKEEDVVPEEVETAAATRSPSLQPSYVDVPLEETKVPLPAAVEMSMPPTMPPPLPPTTAPGRVPTVQAGTSPINDSEWRETILVNTSAQTDTPIIKQRTIETQTEQVLTMESSTDTSPTPFIPPPQLSASSSINPFGSGPLSMEGLSSLLPDFSSIAGPPGLSGRADATTASAASFPSSMATQGNASLKTPTSATATSGGVGYYDPMRVYSTMMSLQQQQIQQPTVPLVTPHQLQPGNPAAAFWAAANTPSATPPSSSTLIGGPPSGSNVTRHDQQQQHQVVFGDVGMSSQVQKQQQSSNSTSTTLASTHAYRGSNRYDAYGSGKVSYQQYPKQGPPPPSQRDSTYSQQQQYHRRQGGQYRRGAAATTERY</sequence>
<feature type="compositionally biased region" description="Low complexity" evidence="1">
    <location>
        <begin position="485"/>
        <end position="505"/>
    </location>
</feature>
<evidence type="ECO:0000313" key="2">
    <source>
        <dbReference type="EMBL" id="EER12232.1"/>
    </source>
</evidence>
<name>C5KTC7_PERM5</name>
<organism evidence="3">
    <name type="scientific">Perkinsus marinus (strain ATCC 50983 / TXsc)</name>
    <dbReference type="NCBI Taxonomy" id="423536"/>
    <lineage>
        <taxon>Eukaryota</taxon>
        <taxon>Sar</taxon>
        <taxon>Alveolata</taxon>
        <taxon>Perkinsozoa</taxon>
        <taxon>Perkinsea</taxon>
        <taxon>Perkinsida</taxon>
        <taxon>Perkinsidae</taxon>
        <taxon>Perkinsus</taxon>
    </lineage>
</organism>
<feature type="region of interest" description="Disordered" evidence="1">
    <location>
        <begin position="484"/>
        <end position="567"/>
    </location>
</feature>
<dbReference type="EMBL" id="GG676168">
    <property type="protein sequence ID" value="EER12232.1"/>
    <property type="molecule type" value="Genomic_DNA"/>
</dbReference>
<feature type="compositionally biased region" description="Basic residues" evidence="1">
    <location>
        <begin position="17"/>
        <end position="30"/>
    </location>
</feature>
<feature type="compositionally biased region" description="Polar residues" evidence="1">
    <location>
        <begin position="379"/>
        <end position="394"/>
    </location>
</feature>
<dbReference type="AlphaFoldDB" id="C5KTC7"/>
<feature type="compositionally biased region" description="Low complexity" evidence="1">
    <location>
        <begin position="444"/>
        <end position="455"/>
    </location>
</feature>
<dbReference type="Proteomes" id="UP000007800">
    <property type="component" value="Unassembled WGS sequence"/>
</dbReference>
<protein>
    <submittedName>
        <fullName evidence="2">Uncharacterized protein</fullName>
    </submittedName>
</protein>
<keyword evidence="3" id="KW-1185">Reference proteome</keyword>
<dbReference type="InParanoid" id="C5KTC7"/>
<feature type="compositionally biased region" description="Low complexity" evidence="1">
    <location>
        <begin position="541"/>
        <end position="567"/>
    </location>
</feature>
<proteinExistence type="predicted"/>
<evidence type="ECO:0000256" key="1">
    <source>
        <dbReference type="SAM" id="MobiDB-lite"/>
    </source>
</evidence>
<dbReference type="GeneID" id="9061398"/>
<feature type="region of interest" description="Disordered" evidence="1">
    <location>
        <begin position="162"/>
        <end position="226"/>
    </location>
</feature>
<feature type="region of interest" description="Disordered" evidence="1">
    <location>
        <begin position="1"/>
        <end position="143"/>
    </location>
</feature>
<feature type="region of interest" description="Disordered" evidence="1">
    <location>
        <begin position="372"/>
        <end position="396"/>
    </location>
</feature>
<dbReference type="RefSeq" id="XP_002780437.1">
    <property type="nucleotide sequence ID" value="XM_002780391.1"/>
</dbReference>
<dbReference type="OMA" id="RVYSTMM"/>
<reference evidence="2 3" key="1">
    <citation type="submission" date="2008-07" db="EMBL/GenBank/DDBJ databases">
        <authorList>
            <person name="El-Sayed N."/>
            <person name="Caler E."/>
            <person name="Inman J."/>
            <person name="Amedeo P."/>
            <person name="Hass B."/>
            <person name="Wortman J."/>
        </authorList>
    </citation>
    <scope>NUCLEOTIDE SEQUENCE [LARGE SCALE GENOMIC DNA]</scope>
    <source>
        <strain evidence="3">ATCC 50983 / TXsc</strain>
    </source>
</reference>
<dbReference type="OrthoDB" id="449316at2759"/>
<feature type="compositionally biased region" description="Basic and acidic residues" evidence="1">
    <location>
        <begin position="46"/>
        <end position="61"/>
    </location>
</feature>
<feature type="region of interest" description="Disordered" evidence="1">
    <location>
        <begin position="444"/>
        <end position="472"/>
    </location>
</feature>
<feature type="compositionally biased region" description="Basic and acidic residues" evidence="1">
    <location>
        <begin position="187"/>
        <end position="201"/>
    </location>
</feature>
<evidence type="ECO:0000313" key="3">
    <source>
        <dbReference type="Proteomes" id="UP000007800"/>
    </source>
</evidence>